<proteinExistence type="predicted"/>
<feature type="compositionally biased region" description="Basic and acidic residues" evidence="1">
    <location>
        <begin position="55"/>
        <end position="67"/>
    </location>
</feature>
<feature type="compositionally biased region" description="Basic residues" evidence="1">
    <location>
        <begin position="68"/>
        <end position="95"/>
    </location>
</feature>
<reference evidence="2 3" key="1">
    <citation type="submission" date="2018-11" db="EMBL/GenBank/DDBJ databases">
        <title>Whole genome sequence of Streptomyces chrestomyceticus NBRC 13444(T).</title>
        <authorList>
            <person name="Komaki H."/>
            <person name="Tamura T."/>
        </authorList>
    </citation>
    <scope>NUCLEOTIDE SEQUENCE [LARGE SCALE GENOMIC DNA]</scope>
    <source>
        <strain evidence="2 3">NBRC 13444</strain>
    </source>
</reference>
<sequence>MSGTAASRRRHSADQVGPATRCHCARRARPVRAGRPGARSGAPSAVRPVPAGRRPGPERPRSGEGGRRPARGRRRFVSARSRPRRGSPCSRRGRPTPRGGSPRSRRGTSSPRRGSPRSRRARGRHVRVTSRSCSSSPLRREPATGSRSGDRGQPSFHAYATRGPRVPHRYLTRPRRDSRGPPDSGGSLFRHGCPNGPHACRPPAAEPTSARPAPAGPAGHLPAVHPTRPARMSKYDVPRIMVIPGRNRPPGADFQEPP</sequence>
<name>A0A7U9PW66_9ACTN</name>
<feature type="compositionally biased region" description="Low complexity" evidence="1">
    <location>
        <begin position="96"/>
        <end position="113"/>
    </location>
</feature>
<comment type="caution">
    <text evidence="2">The sequence shown here is derived from an EMBL/GenBank/DDBJ whole genome shotgun (WGS) entry which is preliminary data.</text>
</comment>
<feature type="compositionally biased region" description="Low complexity" evidence="1">
    <location>
        <begin position="210"/>
        <end position="226"/>
    </location>
</feature>
<dbReference type="AlphaFoldDB" id="A0A7U9PW66"/>
<feature type="region of interest" description="Disordered" evidence="1">
    <location>
        <begin position="1"/>
        <end position="235"/>
    </location>
</feature>
<feature type="compositionally biased region" description="Basic residues" evidence="1">
    <location>
        <begin position="23"/>
        <end position="32"/>
    </location>
</feature>
<protein>
    <submittedName>
        <fullName evidence="2">Uncharacterized protein</fullName>
    </submittedName>
</protein>
<evidence type="ECO:0000313" key="3">
    <source>
        <dbReference type="Proteomes" id="UP000287830"/>
    </source>
</evidence>
<organism evidence="2 3">
    <name type="scientific">Streptomyces chrestomyceticus JCM 4735</name>
    <dbReference type="NCBI Taxonomy" id="1306181"/>
    <lineage>
        <taxon>Bacteria</taxon>
        <taxon>Bacillati</taxon>
        <taxon>Actinomycetota</taxon>
        <taxon>Actinomycetes</taxon>
        <taxon>Kitasatosporales</taxon>
        <taxon>Streptomycetaceae</taxon>
        <taxon>Streptomyces</taxon>
    </lineage>
</organism>
<accession>A0A7U9PW66</accession>
<feature type="compositionally biased region" description="Low complexity" evidence="1">
    <location>
        <begin position="33"/>
        <end position="54"/>
    </location>
</feature>
<evidence type="ECO:0000313" key="2">
    <source>
        <dbReference type="EMBL" id="GCD33040.1"/>
    </source>
</evidence>
<feature type="compositionally biased region" description="Basic residues" evidence="1">
    <location>
        <begin position="114"/>
        <end position="128"/>
    </location>
</feature>
<dbReference type="EMBL" id="BHZC01000001">
    <property type="protein sequence ID" value="GCD33040.1"/>
    <property type="molecule type" value="Genomic_DNA"/>
</dbReference>
<evidence type="ECO:0000256" key="1">
    <source>
        <dbReference type="SAM" id="MobiDB-lite"/>
    </source>
</evidence>
<dbReference type="Proteomes" id="UP000287830">
    <property type="component" value="Unassembled WGS sequence"/>
</dbReference>
<gene>
    <name evidence="2" type="ORF">OEIGOIKO_00758</name>
</gene>